<evidence type="ECO:0000256" key="3">
    <source>
        <dbReference type="ARBA" id="ARBA00022857"/>
    </source>
</evidence>
<dbReference type="PANTHER" id="PTHR43765">
    <property type="entry name" value="2-DEHYDROPANTOATE 2-REDUCTASE-RELATED"/>
    <property type="match status" value="1"/>
</dbReference>
<dbReference type="SUPFAM" id="SSF48179">
    <property type="entry name" value="6-phosphogluconate dehydrogenase C-terminal domain-like"/>
    <property type="match status" value="1"/>
</dbReference>
<name>A0A0C3CU66_HEBCY</name>
<dbReference type="EC" id="1.1.1.169" evidence="2"/>
<dbReference type="Pfam" id="PF08546">
    <property type="entry name" value="ApbA_C"/>
    <property type="match status" value="1"/>
</dbReference>
<proteinExistence type="inferred from homology"/>
<dbReference type="GO" id="GO:0050661">
    <property type="term" value="F:NADP binding"/>
    <property type="evidence" value="ECO:0007669"/>
    <property type="project" value="TreeGrafter"/>
</dbReference>
<dbReference type="SUPFAM" id="SSF51735">
    <property type="entry name" value="NAD(P)-binding Rossmann-fold domains"/>
    <property type="match status" value="1"/>
</dbReference>
<protein>
    <recommendedName>
        <fullName evidence="2">2-dehydropantoate 2-reductase</fullName>
        <ecNumber evidence="2">1.1.1.169</ecNumber>
    </recommendedName>
    <alternativeName>
        <fullName evidence="5">Ketopantoate reductase</fullName>
    </alternativeName>
</protein>
<sequence>MHLHVLGLGPIGCLLAHNLRRILPPPHTITLIHKKLYDLQQFSWHGKSIRVERAGVASASKGFLEEIHHREPPPDQKGQGVVEPETSHIESVFVALKAHHTVRALTALRPRLNANSTIVLFNNGMGVHDELLSDVFRNPTQCPHFIIASNTHGAFVKDPYRIIHAGVGSIDFSIAPDVQGRDYEAGLHDDTLPPENRRLRLSDISSPGDPDALRYKSLREAMAALLLLEDLNVSWKSVGEMHQIVRRKLAVNAVINPLTAILSCRNGDLFQHPFAVEILDKVCAETSMVYDAQLRDAWMRELEINPEEMEPPTLPEALTAESLKEEVRRVAAVTQGNISSMLQDVRRGRKTEIDYINGYLQNSARRLGVETPVNSTLLNLVKLKYVMPVDQFM</sequence>
<dbReference type="GO" id="GO:0008677">
    <property type="term" value="F:2-dehydropantoate 2-reductase activity"/>
    <property type="evidence" value="ECO:0007669"/>
    <property type="project" value="UniProtKB-EC"/>
</dbReference>
<dbReference type="InterPro" id="IPR050838">
    <property type="entry name" value="Ketopantoate_reductase"/>
</dbReference>
<evidence type="ECO:0000256" key="1">
    <source>
        <dbReference type="ARBA" id="ARBA00007870"/>
    </source>
</evidence>
<evidence type="ECO:0000256" key="4">
    <source>
        <dbReference type="ARBA" id="ARBA00023002"/>
    </source>
</evidence>
<dbReference type="InterPro" id="IPR008927">
    <property type="entry name" value="6-PGluconate_DH-like_C_sf"/>
</dbReference>
<feature type="domain" description="Ketopantoate reductase C-terminal" evidence="7">
    <location>
        <begin position="242"/>
        <end position="384"/>
    </location>
</feature>
<evidence type="ECO:0000256" key="5">
    <source>
        <dbReference type="ARBA" id="ARBA00032024"/>
    </source>
</evidence>
<evidence type="ECO:0000313" key="9">
    <source>
        <dbReference type="Proteomes" id="UP000053424"/>
    </source>
</evidence>
<dbReference type="AlphaFoldDB" id="A0A0C3CU66"/>
<dbReference type="InterPro" id="IPR013328">
    <property type="entry name" value="6PGD_dom2"/>
</dbReference>
<feature type="domain" description="Ketopantoate reductase N-terminal" evidence="6">
    <location>
        <begin position="4"/>
        <end position="173"/>
    </location>
</feature>
<organism evidence="8 9">
    <name type="scientific">Hebeloma cylindrosporum</name>
    <dbReference type="NCBI Taxonomy" id="76867"/>
    <lineage>
        <taxon>Eukaryota</taxon>
        <taxon>Fungi</taxon>
        <taxon>Dikarya</taxon>
        <taxon>Basidiomycota</taxon>
        <taxon>Agaricomycotina</taxon>
        <taxon>Agaricomycetes</taxon>
        <taxon>Agaricomycetidae</taxon>
        <taxon>Agaricales</taxon>
        <taxon>Agaricineae</taxon>
        <taxon>Hymenogastraceae</taxon>
        <taxon>Hebeloma</taxon>
    </lineage>
</organism>
<dbReference type="STRING" id="686832.A0A0C3CU66"/>
<keyword evidence="3" id="KW-0521">NADP</keyword>
<dbReference type="InterPro" id="IPR013332">
    <property type="entry name" value="KPR_N"/>
</dbReference>
<dbReference type="InterPro" id="IPR013752">
    <property type="entry name" value="KPA_reductase"/>
</dbReference>
<keyword evidence="9" id="KW-1185">Reference proteome</keyword>
<accession>A0A0C3CU66</accession>
<dbReference type="PANTHER" id="PTHR43765:SF2">
    <property type="entry name" value="2-DEHYDROPANTOATE 2-REDUCTASE"/>
    <property type="match status" value="1"/>
</dbReference>
<dbReference type="GO" id="GO:0005739">
    <property type="term" value="C:mitochondrion"/>
    <property type="evidence" value="ECO:0007669"/>
    <property type="project" value="TreeGrafter"/>
</dbReference>
<dbReference type="Pfam" id="PF02558">
    <property type="entry name" value="ApbA"/>
    <property type="match status" value="1"/>
</dbReference>
<evidence type="ECO:0000259" key="7">
    <source>
        <dbReference type="Pfam" id="PF08546"/>
    </source>
</evidence>
<dbReference type="OrthoDB" id="73846at2759"/>
<keyword evidence="4" id="KW-0560">Oxidoreductase</keyword>
<dbReference type="Proteomes" id="UP000053424">
    <property type="component" value="Unassembled WGS sequence"/>
</dbReference>
<dbReference type="InterPro" id="IPR003710">
    <property type="entry name" value="ApbA"/>
</dbReference>
<dbReference type="NCBIfam" id="TIGR00745">
    <property type="entry name" value="apbA_panE"/>
    <property type="match status" value="1"/>
</dbReference>
<evidence type="ECO:0000313" key="8">
    <source>
        <dbReference type="EMBL" id="KIM47639.1"/>
    </source>
</evidence>
<gene>
    <name evidence="8" type="ORF">M413DRAFT_63027</name>
</gene>
<reference evidence="8 9" key="1">
    <citation type="submission" date="2014-04" db="EMBL/GenBank/DDBJ databases">
        <authorList>
            <consortium name="DOE Joint Genome Institute"/>
            <person name="Kuo A."/>
            <person name="Gay G."/>
            <person name="Dore J."/>
            <person name="Kohler A."/>
            <person name="Nagy L.G."/>
            <person name="Floudas D."/>
            <person name="Copeland A."/>
            <person name="Barry K.W."/>
            <person name="Cichocki N."/>
            <person name="Veneault-Fourrey C."/>
            <person name="LaButti K."/>
            <person name="Lindquist E.A."/>
            <person name="Lipzen A."/>
            <person name="Lundell T."/>
            <person name="Morin E."/>
            <person name="Murat C."/>
            <person name="Sun H."/>
            <person name="Tunlid A."/>
            <person name="Henrissat B."/>
            <person name="Grigoriev I.V."/>
            <person name="Hibbett D.S."/>
            <person name="Martin F."/>
            <person name="Nordberg H.P."/>
            <person name="Cantor M.N."/>
            <person name="Hua S.X."/>
        </authorList>
    </citation>
    <scope>NUCLEOTIDE SEQUENCE [LARGE SCALE GENOMIC DNA]</scope>
    <source>
        <strain evidence="9">h7</strain>
    </source>
</reference>
<dbReference type="EMBL" id="KN831769">
    <property type="protein sequence ID" value="KIM47639.1"/>
    <property type="molecule type" value="Genomic_DNA"/>
</dbReference>
<evidence type="ECO:0000256" key="2">
    <source>
        <dbReference type="ARBA" id="ARBA00013014"/>
    </source>
</evidence>
<dbReference type="HOGENOM" id="CLU_031468_10_2_1"/>
<dbReference type="GO" id="GO:0015940">
    <property type="term" value="P:pantothenate biosynthetic process"/>
    <property type="evidence" value="ECO:0007669"/>
    <property type="project" value="InterPro"/>
</dbReference>
<comment type="similarity">
    <text evidence="1">Belongs to the ketopantoate reductase family.</text>
</comment>
<dbReference type="InterPro" id="IPR036291">
    <property type="entry name" value="NAD(P)-bd_dom_sf"/>
</dbReference>
<dbReference type="Gene3D" id="3.40.50.720">
    <property type="entry name" value="NAD(P)-binding Rossmann-like Domain"/>
    <property type="match status" value="1"/>
</dbReference>
<dbReference type="Gene3D" id="1.10.1040.10">
    <property type="entry name" value="N-(1-d-carboxylethyl)-l-norvaline Dehydrogenase, domain 2"/>
    <property type="match status" value="1"/>
</dbReference>
<evidence type="ECO:0000259" key="6">
    <source>
        <dbReference type="Pfam" id="PF02558"/>
    </source>
</evidence>
<reference evidence="9" key="2">
    <citation type="submission" date="2015-01" db="EMBL/GenBank/DDBJ databases">
        <title>Evolutionary Origins and Diversification of the Mycorrhizal Mutualists.</title>
        <authorList>
            <consortium name="DOE Joint Genome Institute"/>
            <consortium name="Mycorrhizal Genomics Consortium"/>
            <person name="Kohler A."/>
            <person name="Kuo A."/>
            <person name="Nagy L.G."/>
            <person name="Floudas D."/>
            <person name="Copeland A."/>
            <person name="Barry K.W."/>
            <person name="Cichocki N."/>
            <person name="Veneault-Fourrey C."/>
            <person name="LaButti K."/>
            <person name="Lindquist E.A."/>
            <person name="Lipzen A."/>
            <person name="Lundell T."/>
            <person name="Morin E."/>
            <person name="Murat C."/>
            <person name="Riley R."/>
            <person name="Ohm R."/>
            <person name="Sun H."/>
            <person name="Tunlid A."/>
            <person name="Henrissat B."/>
            <person name="Grigoriev I.V."/>
            <person name="Hibbett D.S."/>
            <person name="Martin F."/>
        </authorList>
    </citation>
    <scope>NUCLEOTIDE SEQUENCE [LARGE SCALE GENOMIC DNA]</scope>
    <source>
        <strain evidence="9">h7</strain>
    </source>
</reference>